<dbReference type="EMBL" id="QLAG01000005">
    <property type="protein sequence ID" value="TLX64428.1"/>
    <property type="molecule type" value="Genomic_DNA"/>
</dbReference>
<feature type="domain" description="Putative glycogen debranching enzyme N-terminal" evidence="1">
    <location>
        <begin position="19"/>
        <end position="209"/>
    </location>
</feature>
<evidence type="ECO:0000313" key="4">
    <source>
        <dbReference type="Proteomes" id="UP000306753"/>
    </source>
</evidence>
<dbReference type="InterPro" id="IPR012341">
    <property type="entry name" value="6hp_glycosidase-like_sf"/>
</dbReference>
<dbReference type="SUPFAM" id="SSF48208">
    <property type="entry name" value="Six-hairpin glycosidases"/>
    <property type="match status" value="1"/>
</dbReference>
<accession>A0A5R9QHC0</accession>
<dbReference type="InterPro" id="IPR032856">
    <property type="entry name" value="GDE_N_bis"/>
</dbReference>
<dbReference type="InterPro" id="IPR008928">
    <property type="entry name" value="6-hairpin_glycosidase_sf"/>
</dbReference>
<sequence length="707" mass="78264">MTGLPRTEQPRGPERLFVLKEGDSFLVADHFGDLGGQEDGLFRNDTRVLSRWRLRVGGQRPALLSSAVSQDNVFFTAHLSNHPLPVLGEPDTPQGVIHIERKRLLWEGRLLERLSLVNFADEPASVPLDVEFAADFRDMFEVRGQRRAQRGELLDAELGPQSVTLRYQGLDDQLRCAAISFSQPPGQLDEQHATFVVDLAARAEWELFVEIGPSPCEPNRTRFRQAAAQARRSMRRRRRRGAQIKTSGRLFQAWLDKSQADLALLTTELPTGPYPYAGIPWFSTPFGRDAIITALQVLWLDPALGRGVLAYLARHQAREHSSFRDSAPGKIMHETRQGEMSAVNELPFGRYYGGVDTTPLFIVLAGAYARRTADRAFIESIWPALESAARWMDEQAAGHPSGLLGYARGEDSGLINQGWKDSHDSAFHADGSTPEGPIALVEVQGYAYRAYREMAEMAAERGLSERAVEWQAKAERLREAVEQHFWLTPAGFYALALDGTGRACQVQASNAGHLLYCGLPDAERGRATAQKLLSRAFNSGWGIRTLEPQAARFNPMSYHNGSIWPHDMALCAAGLARYGERQGVVRLLGGLFEAASHFGMRLPELFCGFERAPGEAPIAYPVACLPQAWAAGSVFMLLQACLGVSIDARQGQVSVERPHLPAGIDQLQLRGLRVGDGQLDLSFQRLGARTLVFGDRREGPVRLIIEQ</sequence>
<keyword evidence="4" id="KW-1185">Reference proteome</keyword>
<dbReference type="GO" id="GO:0005975">
    <property type="term" value="P:carbohydrate metabolic process"/>
    <property type="evidence" value="ECO:0007669"/>
    <property type="project" value="InterPro"/>
</dbReference>
<dbReference type="AlphaFoldDB" id="A0A5R9QHC0"/>
<comment type="caution">
    <text evidence="3">The sequence shown here is derived from an EMBL/GenBank/DDBJ whole genome shotgun (WGS) entry which is preliminary data.</text>
</comment>
<dbReference type="Pfam" id="PF14742">
    <property type="entry name" value="GDE_N_bis"/>
    <property type="match status" value="1"/>
</dbReference>
<dbReference type="PANTHER" id="PTHR34987:SF2">
    <property type="entry name" value="B, PUTATIVE (AFU_ORTHOLOGUE AFUA_7G05040)-RELATED"/>
    <property type="match status" value="1"/>
</dbReference>
<protein>
    <submittedName>
        <fullName evidence="3">Amylo-alpha-1,6-glucosidase</fullName>
    </submittedName>
</protein>
<proteinExistence type="predicted"/>
<dbReference type="PANTHER" id="PTHR34987">
    <property type="entry name" value="C, PUTATIVE (AFU_ORTHOLOGUE AFUA_3G02880)-RELATED"/>
    <property type="match status" value="1"/>
</dbReference>
<gene>
    <name evidence="3" type="ORF">DN820_05135</name>
</gene>
<dbReference type="Gene3D" id="1.50.10.10">
    <property type="match status" value="1"/>
</dbReference>
<organism evidence="3 4">
    <name type="scientific">Stutzerimonas nosocomialis</name>
    <dbReference type="NCBI Taxonomy" id="1056496"/>
    <lineage>
        <taxon>Bacteria</taxon>
        <taxon>Pseudomonadati</taxon>
        <taxon>Pseudomonadota</taxon>
        <taxon>Gammaproteobacteria</taxon>
        <taxon>Pseudomonadales</taxon>
        <taxon>Pseudomonadaceae</taxon>
        <taxon>Stutzerimonas</taxon>
    </lineage>
</organism>
<evidence type="ECO:0000259" key="2">
    <source>
        <dbReference type="Pfam" id="PF22422"/>
    </source>
</evidence>
<evidence type="ECO:0000259" key="1">
    <source>
        <dbReference type="Pfam" id="PF14742"/>
    </source>
</evidence>
<evidence type="ECO:0000313" key="3">
    <source>
        <dbReference type="EMBL" id="TLX64428.1"/>
    </source>
</evidence>
<feature type="domain" description="Mannosylglycerate hydrolase MGH1-like glycoside hydrolase" evidence="2">
    <location>
        <begin position="289"/>
        <end position="595"/>
    </location>
</feature>
<dbReference type="RefSeq" id="WP_138411083.1">
    <property type="nucleotide sequence ID" value="NZ_QLAG01000005.1"/>
</dbReference>
<dbReference type="InterPro" id="IPR054491">
    <property type="entry name" value="MGH1-like_GH"/>
</dbReference>
<dbReference type="Pfam" id="PF22422">
    <property type="entry name" value="MGH1-like_GH"/>
    <property type="match status" value="1"/>
</dbReference>
<name>A0A5R9QHC0_9GAMM</name>
<reference evidence="3 4" key="1">
    <citation type="journal article" date="2017" name="Eur. J. Clin. Microbiol. Infect. Dis.">
        <title>Uncommonly isolated clinical Pseudomonas: identification and phylogenetic assignation.</title>
        <authorList>
            <person name="Mulet M."/>
            <person name="Gomila M."/>
            <person name="Ramirez A."/>
            <person name="Cardew S."/>
            <person name="Moore E.R."/>
            <person name="Lalucat J."/>
            <person name="Garcia-Valdes E."/>
        </authorList>
    </citation>
    <scope>NUCLEOTIDE SEQUENCE [LARGE SCALE GENOMIC DNA]</scope>
    <source>
        <strain evidence="3 4">SD129</strain>
    </source>
</reference>
<dbReference type="Proteomes" id="UP000306753">
    <property type="component" value="Unassembled WGS sequence"/>
</dbReference>